<accession>A0A7C0U2R0</accession>
<organism evidence="1">
    <name type="scientific">Desulfofervidus auxilii</name>
    <dbReference type="NCBI Taxonomy" id="1621989"/>
    <lineage>
        <taxon>Bacteria</taxon>
        <taxon>Pseudomonadati</taxon>
        <taxon>Thermodesulfobacteriota</taxon>
        <taxon>Candidatus Desulfofervidia</taxon>
        <taxon>Candidatus Desulfofervidales</taxon>
        <taxon>Candidatus Desulfofervidaceae</taxon>
        <taxon>Candidatus Desulfofervidus</taxon>
    </lineage>
</organism>
<dbReference type="Proteomes" id="UP000886289">
    <property type="component" value="Unassembled WGS sequence"/>
</dbReference>
<dbReference type="AlphaFoldDB" id="A0A7C0U2R0"/>
<comment type="caution">
    <text evidence="1">The sequence shown here is derived from an EMBL/GenBank/DDBJ whole genome shotgun (WGS) entry which is preliminary data.</text>
</comment>
<name>A0A7C0U2R0_DESA2</name>
<protein>
    <submittedName>
        <fullName evidence="1">Uncharacterized protein</fullName>
    </submittedName>
</protein>
<reference evidence="1" key="1">
    <citation type="journal article" date="2020" name="mSystems">
        <title>Genome- and Community-Level Interaction Insights into Carbon Utilization and Element Cycling Functions of Hydrothermarchaeota in Hydrothermal Sediment.</title>
        <authorList>
            <person name="Zhou Z."/>
            <person name="Liu Y."/>
            <person name="Xu W."/>
            <person name="Pan J."/>
            <person name="Luo Z.H."/>
            <person name="Li M."/>
        </authorList>
    </citation>
    <scope>NUCLEOTIDE SEQUENCE [LARGE SCALE GENOMIC DNA]</scope>
    <source>
        <strain evidence="1">HyVt-233</strain>
    </source>
</reference>
<proteinExistence type="predicted"/>
<gene>
    <name evidence="1" type="ORF">ENG63_04690</name>
</gene>
<evidence type="ECO:0000313" key="1">
    <source>
        <dbReference type="EMBL" id="HDD44142.1"/>
    </source>
</evidence>
<sequence length="126" mass="14715">MERELESYLKKALKTLPASLRYENIIADTIKCALFQWIREKKLIPIPHYRPPKSQEEPLSIVAFDESGKIIYAFAIAPVITLKAIKTFKIIEAEKKFFFTFSPIKKKVEESKFFLTPDIIHLHLSF</sequence>
<dbReference type="EMBL" id="DRBS01000183">
    <property type="protein sequence ID" value="HDD44142.1"/>
    <property type="molecule type" value="Genomic_DNA"/>
</dbReference>